<sequence length="435" mass="49804">MPTKMRFEKALLVLVVLTALAVLGQKWVLQETFVIDPTEGLDNRLYNDRLSGGTSQSEMISGAADSYVWRCDLHATGYAYPHCGFEVRLTGSYTQGINFSNYRTVKIWLDYEGPNDSVRIFLRNYNSRYSVASDDTTTKYNQLEFSPAKDQAYYEFSFGDFFVANWWLREKNIPPQLSHPEFNNIVSFEVQTGSGHLPGEHRFVLRRVELVGQRFDTADWYLGIIVVWVVIVLLFLAYRVLELTGEVRERKKREQELMDVNLFLDSRSRELEAKTKTDALTGAFNREGIEESIKNGLWEWRHSAKPLSIVMMDIDHFKKINDQYGHAVGDDILAGISALVKEHIRATDLFARWGGEEFVLVCRNTRIHYAQHIAEKLRAMIAEHKFDGELQVTASFGVATLTGGRSVEQLFKAADDALYQAKEKGRNRVLKEGDD</sequence>
<evidence type="ECO:0000259" key="4">
    <source>
        <dbReference type="PROSITE" id="PS50887"/>
    </source>
</evidence>
<evidence type="ECO:0000313" key="5">
    <source>
        <dbReference type="EMBL" id="MFC3156789.1"/>
    </source>
</evidence>
<dbReference type="InterPro" id="IPR050469">
    <property type="entry name" value="Diguanylate_Cyclase"/>
</dbReference>
<evidence type="ECO:0000313" key="6">
    <source>
        <dbReference type="Proteomes" id="UP001595548"/>
    </source>
</evidence>
<organism evidence="5 6">
    <name type="scientific">Gilvimarinus japonicus</name>
    <dbReference type="NCBI Taxonomy" id="1796469"/>
    <lineage>
        <taxon>Bacteria</taxon>
        <taxon>Pseudomonadati</taxon>
        <taxon>Pseudomonadota</taxon>
        <taxon>Gammaproteobacteria</taxon>
        <taxon>Cellvibrionales</taxon>
        <taxon>Cellvibrionaceae</taxon>
        <taxon>Gilvimarinus</taxon>
    </lineage>
</organism>
<dbReference type="RefSeq" id="WP_382418179.1">
    <property type="nucleotide sequence ID" value="NZ_AP031500.1"/>
</dbReference>
<dbReference type="SMART" id="SM00267">
    <property type="entry name" value="GGDEF"/>
    <property type="match status" value="1"/>
</dbReference>
<gene>
    <name evidence="5" type="ORF">ACFOEB_16385</name>
</gene>
<dbReference type="PANTHER" id="PTHR45138:SF9">
    <property type="entry name" value="DIGUANYLATE CYCLASE DGCM-RELATED"/>
    <property type="match status" value="1"/>
</dbReference>
<dbReference type="Proteomes" id="UP001595548">
    <property type="component" value="Unassembled WGS sequence"/>
</dbReference>
<reference evidence="6" key="1">
    <citation type="journal article" date="2019" name="Int. J. Syst. Evol. Microbiol.">
        <title>The Global Catalogue of Microorganisms (GCM) 10K type strain sequencing project: providing services to taxonomists for standard genome sequencing and annotation.</title>
        <authorList>
            <consortium name="The Broad Institute Genomics Platform"/>
            <consortium name="The Broad Institute Genome Sequencing Center for Infectious Disease"/>
            <person name="Wu L."/>
            <person name="Ma J."/>
        </authorList>
    </citation>
    <scope>NUCLEOTIDE SEQUENCE [LARGE SCALE GENOMIC DNA]</scope>
    <source>
        <strain evidence="6">KCTC 52141</strain>
    </source>
</reference>
<dbReference type="SUPFAM" id="SSF55073">
    <property type="entry name" value="Nucleotide cyclase"/>
    <property type="match status" value="1"/>
</dbReference>
<dbReference type="InterPro" id="IPR043128">
    <property type="entry name" value="Rev_trsase/Diguanyl_cyclase"/>
</dbReference>
<dbReference type="PANTHER" id="PTHR45138">
    <property type="entry name" value="REGULATORY COMPONENTS OF SENSORY TRANSDUCTION SYSTEM"/>
    <property type="match status" value="1"/>
</dbReference>
<evidence type="ECO:0000256" key="1">
    <source>
        <dbReference type="ARBA" id="ARBA00012528"/>
    </source>
</evidence>
<dbReference type="InterPro" id="IPR029787">
    <property type="entry name" value="Nucleotide_cyclase"/>
</dbReference>
<comment type="catalytic activity">
    <reaction evidence="2">
        <text>2 GTP = 3',3'-c-di-GMP + 2 diphosphate</text>
        <dbReference type="Rhea" id="RHEA:24898"/>
        <dbReference type="ChEBI" id="CHEBI:33019"/>
        <dbReference type="ChEBI" id="CHEBI:37565"/>
        <dbReference type="ChEBI" id="CHEBI:58805"/>
        <dbReference type="EC" id="2.7.7.65"/>
    </reaction>
</comment>
<keyword evidence="3" id="KW-0472">Membrane</keyword>
<dbReference type="EMBL" id="JBHRTL010000031">
    <property type="protein sequence ID" value="MFC3156789.1"/>
    <property type="molecule type" value="Genomic_DNA"/>
</dbReference>
<dbReference type="CDD" id="cd01949">
    <property type="entry name" value="GGDEF"/>
    <property type="match status" value="1"/>
</dbReference>
<proteinExistence type="predicted"/>
<dbReference type="InterPro" id="IPR008979">
    <property type="entry name" value="Galactose-bd-like_sf"/>
</dbReference>
<dbReference type="SUPFAM" id="SSF49785">
    <property type="entry name" value="Galactose-binding domain-like"/>
    <property type="match status" value="1"/>
</dbReference>
<keyword evidence="6" id="KW-1185">Reference proteome</keyword>
<feature type="domain" description="GGDEF" evidence="4">
    <location>
        <begin position="305"/>
        <end position="434"/>
    </location>
</feature>
<dbReference type="NCBIfam" id="TIGR00254">
    <property type="entry name" value="GGDEF"/>
    <property type="match status" value="1"/>
</dbReference>
<evidence type="ECO:0000256" key="3">
    <source>
        <dbReference type="SAM" id="Phobius"/>
    </source>
</evidence>
<name>A0ABV7HVV4_9GAMM</name>
<evidence type="ECO:0000256" key="2">
    <source>
        <dbReference type="ARBA" id="ARBA00034247"/>
    </source>
</evidence>
<keyword evidence="3" id="KW-1133">Transmembrane helix</keyword>
<dbReference type="PROSITE" id="PS50887">
    <property type="entry name" value="GGDEF"/>
    <property type="match status" value="1"/>
</dbReference>
<dbReference type="Pfam" id="PF00990">
    <property type="entry name" value="GGDEF"/>
    <property type="match status" value="1"/>
</dbReference>
<feature type="transmembrane region" description="Helical" evidence="3">
    <location>
        <begin position="220"/>
        <end position="241"/>
    </location>
</feature>
<comment type="caution">
    <text evidence="5">The sequence shown here is derived from an EMBL/GenBank/DDBJ whole genome shotgun (WGS) entry which is preliminary data.</text>
</comment>
<dbReference type="InterPro" id="IPR000160">
    <property type="entry name" value="GGDEF_dom"/>
</dbReference>
<keyword evidence="3" id="KW-0812">Transmembrane</keyword>
<dbReference type="Gene3D" id="3.30.70.270">
    <property type="match status" value="1"/>
</dbReference>
<accession>A0ABV7HVV4</accession>
<protein>
    <recommendedName>
        <fullName evidence="1">diguanylate cyclase</fullName>
        <ecNumber evidence="1">2.7.7.65</ecNumber>
    </recommendedName>
</protein>
<dbReference type="EC" id="2.7.7.65" evidence="1"/>